<dbReference type="CDD" id="cd12908">
    <property type="entry name" value="SPRYD3"/>
    <property type="match status" value="2"/>
</dbReference>
<dbReference type="PANTHER" id="PTHR12864">
    <property type="entry name" value="RAN BINDING PROTEIN 9-RELATED"/>
    <property type="match status" value="1"/>
</dbReference>
<dbReference type="RefSeq" id="XP_019617029.1">
    <property type="nucleotide sequence ID" value="XM_019761470.1"/>
</dbReference>
<proteinExistence type="predicted"/>
<dbReference type="AlphaFoldDB" id="A0A6P4Y3P0"/>
<dbReference type="PROSITE" id="PS50188">
    <property type="entry name" value="B302_SPRY"/>
    <property type="match status" value="1"/>
</dbReference>
<dbReference type="SMART" id="SM00449">
    <property type="entry name" value="SPRY"/>
    <property type="match status" value="2"/>
</dbReference>
<dbReference type="SUPFAM" id="SSF49899">
    <property type="entry name" value="Concanavalin A-like lectins/glucanases"/>
    <property type="match status" value="2"/>
</dbReference>
<dbReference type="InterPro" id="IPR001870">
    <property type="entry name" value="B30.2/SPRY"/>
</dbReference>
<evidence type="ECO:0000313" key="3">
    <source>
        <dbReference type="Proteomes" id="UP000515135"/>
    </source>
</evidence>
<evidence type="ECO:0000256" key="1">
    <source>
        <dbReference type="SAM" id="MobiDB-lite"/>
    </source>
</evidence>
<feature type="region of interest" description="Disordered" evidence="1">
    <location>
        <begin position="355"/>
        <end position="378"/>
    </location>
</feature>
<organism evidence="3 4">
    <name type="scientific">Branchiostoma belcheri</name>
    <name type="common">Amphioxus</name>
    <dbReference type="NCBI Taxonomy" id="7741"/>
    <lineage>
        <taxon>Eukaryota</taxon>
        <taxon>Metazoa</taxon>
        <taxon>Chordata</taxon>
        <taxon>Cephalochordata</taxon>
        <taxon>Leptocardii</taxon>
        <taxon>Amphioxiformes</taxon>
        <taxon>Branchiostomatidae</taxon>
        <taxon>Branchiostoma</taxon>
    </lineage>
</organism>
<gene>
    <name evidence="4" type="primary">LOC109464475</name>
</gene>
<accession>A0A6P4Y3P0</accession>
<dbReference type="InterPro" id="IPR050618">
    <property type="entry name" value="Ubq-SigPath_Reg"/>
</dbReference>
<reference evidence="4" key="1">
    <citation type="submission" date="2025-08" db="UniProtKB">
        <authorList>
            <consortium name="RefSeq"/>
        </authorList>
    </citation>
    <scope>IDENTIFICATION</scope>
    <source>
        <tissue evidence="4">Gonad</tissue>
    </source>
</reference>
<dbReference type="Proteomes" id="UP000515135">
    <property type="component" value="Unplaced"/>
</dbReference>
<dbReference type="InterPro" id="IPR035783">
    <property type="entry name" value="SPRYD3_SPRY"/>
</dbReference>
<feature type="domain" description="B30.2/SPRY" evidence="2">
    <location>
        <begin position="28"/>
        <end position="221"/>
    </location>
</feature>
<dbReference type="InterPro" id="IPR003877">
    <property type="entry name" value="SPRY_dom"/>
</dbReference>
<dbReference type="InterPro" id="IPR043136">
    <property type="entry name" value="B30.2/SPRY_sf"/>
</dbReference>
<evidence type="ECO:0000313" key="4">
    <source>
        <dbReference type="RefSeq" id="XP_019617029.1"/>
    </source>
</evidence>
<protein>
    <submittedName>
        <fullName evidence="4">SPRY domain-containing protein 3-like</fullName>
    </submittedName>
</protein>
<dbReference type="KEGG" id="bbel:109464475"/>
<sequence>MNRDNRFFPAPPVVRHLDRDLNIRDDLIGRLLPQARQVVIRRRQAFRERRQARRERYERVQVDGDMLSYHPDEAWRVGVFVSSQPITPDRNYFEVDIIDSGLLSTIAIGLVPLNYRLDHQPGWGVDSVGYHADDGKLYKANGQGRAFGPKGFVGDRLGCGIKFDEEGTQGRPASTVSAFFTHNGKELGTVQVPLPAEGLFPAVGMHSEGEVVRLLLEVEWCQEDDSLMMIDSCEEEWSRLHDVRVNGAILEYTGQGKSIVDVGLAQARYPLTPTHHYFEIEIVDPGENCYIAIGLTRKDYPKHRHPGWNKGSIAYHADDGKIFVGSGVGDAFGPRCHTGDIMGCGIIFPRDYNLDSEGESDKSSPDDPQGQPKKKEPQNQLEELVDMYGGHDSSSDSDSEDDEWFQHDEENGIQVQVFFTRNGKCLGRRDVRIPKGGFFPTVGMLSSEEKVRVDLRPLTG</sequence>
<dbReference type="OrthoDB" id="25503at2759"/>
<dbReference type="InterPro" id="IPR013320">
    <property type="entry name" value="ConA-like_dom_sf"/>
</dbReference>
<name>A0A6P4Y3P0_BRABE</name>
<dbReference type="Gene3D" id="2.60.120.920">
    <property type="match status" value="2"/>
</dbReference>
<evidence type="ECO:0000259" key="2">
    <source>
        <dbReference type="PROSITE" id="PS50188"/>
    </source>
</evidence>
<dbReference type="GeneID" id="109464475"/>
<keyword evidence="3" id="KW-1185">Reference proteome</keyword>
<dbReference type="Pfam" id="PF00622">
    <property type="entry name" value="SPRY"/>
    <property type="match status" value="2"/>
</dbReference>